<dbReference type="AlphaFoldDB" id="A0A8X6YQC6"/>
<proteinExistence type="predicted"/>
<accession>A0A8X6YQC6</accession>
<reference evidence="1" key="1">
    <citation type="submission" date="2020-08" db="EMBL/GenBank/DDBJ databases">
        <title>Multicomponent nature underlies the extraordinary mechanical properties of spider dragline silk.</title>
        <authorList>
            <person name="Kono N."/>
            <person name="Nakamura H."/>
            <person name="Mori M."/>
            <person name="Yoshida Y."/>
            <person name="Ohtoshi R."/>
            <person name="Malay A.D."/>
            <person name="Moran D.A.P."/>
            <person name="Tomita M."/>
            <person name="Numata K."/>
            <person name="Arakawa K."/>
        </authorList>
    </citation>
    <scope>NUCLEOTIDE SEQUENCE</scope>
</reference>
<name>A0A8X6YQC6_9ARAC</name>
<gene>
    <name evidence="1" type="ORF">TNIN_116621</name>
</gene>
<dbReference type="OrthoDB" id="6118231at2759"/>
<evidence type="ECO:0008006" key="3">
    <source>
        <dbReference type="Google" id="ProtNLM"/>
    </source>
</evidence>
<sequence>MDIPKEEQCGVVRVLTYEGVSQPAISCRMTAVHGVHCISLATVKCWSKRFIDGCECCKDNPSPGKSLLPITPNTIVQIVELIQQEWWISIDELTQSRIRKSFEAAFTHLIRNHNDGEDFLTAVEIEEESWCLRYETFFVWTS</sequence>
<organism evidence="1 2">
    <name type="scientific">Trichonephila inaurata madagascariensis</name>
    <dbReference type="NCBI Taxonomy" id="2747483"/>
    <lineage>
        <taxon>Eukaryota</taxon>
        <taxon>Metazoa</taxon>
        <taxon>Ecdysozoa</taxon>
        <taxon>Arthropoda</taxon>
        <taxon>Chelicerata</taxon>
        <taxon>Arachnida</taxon>
        <taxon>Araneae</taxon>
        <taxon>Araneomorphae</taxon>
        <taxon>Entelegynae</taxon>
        <taxon>Araneoidea</taxon>
        <taxon>Nephilidae</taxon>
        <taxon>Trichonephila</taxon>
        <taxon>Trichonephila inaurata</taxon>
    </lineage>
</organism>
<dbReference type="Proteomes" id="UP000886998">
    <property type="component" value="Unassembled WGS sequence"/>
</dbReference>
<dbReference type="EMBL" id="BMAV01020362">
    <property type="protein sequence ID" value="GFY73799.1"/>
    <property type="molecule type" value="Genomic_DNA"/>
</dbReference>
<evidence type="ECO:0000313" key="1">
    <source>
        <dbReference type="EMBL" id="GFY73799.1"/>
    </source>
</evidence>
<comment type="caution">
    <text evidence="1">The sequence shown here is derived from an EMBL/GenBank/DDBJ whole genome shotgun (WGS) entry which is preliminary data.</text>
</comment>
<keyword evidence="2" id="KW-1185">Reference proteome</keyword>
<evidence type="ECO:0000313" key="2">
    <source>
        <dbReference type="Proteomes" id="UP000886998"/>
    </source>
</evidence>
<protein>
    <recommendedName>
        <fullName evidence="3">Transposase</fullName>
    </recommendedName>
</protein>